<dbReference type="EMBL" id="JAQQAL010000040">
    <property type="protein sequence ID" value="MDC7228063.1"/>
    <property type="molecule type" value="Genomic_DNA"/>
</dbReference>
<dbReference type="SUPFAM" id="SSF48452">
    <property type="entry name" value="TPR-like"/>
    <property type="match status" value="1"/>
</dbReference>
<feature type="signal peptide" evidence="2">
    <location>
        <begin position="1"/>
        <end position="18"/>
    </location>
</feature>
<dbReference type="PROSITE" id="PS51257">
    <property type="entry name" value="PROKAR_LIPOPROTEIN"/>
    <property type="match status" value="1"/>
</dbReference>
<keyword evidence="2" id="KW-0732">Signal</keyword>
<feature type="chain" id="PRO_5042514251" evidence="2">
    <location>
        <begin position="19"/>
        <end position="150"/>
    </location>
</feature>
<proteinExistence type="predicted"/>
<evidence type="ECO:0000313" key="3">
    <source>
        <dbReference type="EMBL" id="MDC7228063.1"/>
    </source>
</evidence>
<evidence type="ECO:0000313" key="4">
    <source>
        <dbReference type="Proteomes" id="UP001221217"/>
    </source>
</evidence>
<dbReference type="InterPro" id="IPR019734">
    <property type="entry name" value="TPR_rpt"/>
</dbReference>
<feature type="region of interest" description="Disordered" evidence="1">
    <location>
        <begin position="128"/>
        <end position="150"/>
    </location>
</feature>
<dbReference type="InterPro" id="IPR011990">
    <property type="entry name" value="TPR-like_helical_dom_sf"/>
</dbReference>
<reference evidence="3 4" key="1">
    <citation type="submission" date="2022-12" db="EMBL/GenBank/DDBJ databases">
        <title>Metagenome assembled genome from gulf of manar.</title>
        <authorList>
            <person name="Kohli P."/>
            <person name="Pk S."/>
            <person name="Venkata Ramana C."/>
            <person name="Sasikala C."/>
        </authorList>
    </citation>
    <scope>NUCLEOTIDE SEQUENCE [LARGE SCALE GENOMIC DNA]</scope>
    <source>
        <strain evidence="3">JB008</strain>
    </source>
</reference>
<name>A0AAJ1MJZ8_9SPIO</name>
<protein>
    <submittedName>
        <fullName evidence="3">Tetratricopeptide repeat protein</fullName>
    </submittedName>
</protein>
<evidence type="ECO:0000256" key="1">
    <source>
        <dbReference type="SAM" id="MobiDB-lite"/>
    </source>
</evidence>
<sequence length="150" mass="17054">MKRLLIFLLTVSSIFVFTACQSEDIVIDENLQPGEYFQEAQTASAEYEDYETALLYYNTFIERYPNETLLVIEAEYEIALLYYKMEDNETALRLFNGIINKYNQPEAAMLPAWPEVLSKKLIGIIEGKAEENPAGEEKPAGSPKPPTEGE</sequence>
<organism evidence="3 4">
    <name type="scientific">Candidatus Thalassospirochaeta sargassi</name>
    <dbReference type="NCBI Taxonomy" id="3119039"/>
    <lineage>
        <taxon>Bacteria</taxon>
        <taxon>Pseudomonadati</taxon>
        <taxon>Spirochaetota</taxon>
        <taxon>Spirochaetia</taxon>
        <taxon>Spirochaetales</taxon>
        <taxon>Spirochaetaceae</taxon>
        <taxon>Candidatus Thalassospirochaeta</taxon>
    </lineage>
</organism>
<dbReference type="Gene3D" id="1.25.40.10">
    <property type="entry name" value="Tetratricopeptide repeat domain"/>
    <property type="match status" value="1"/>
</dbReference>
<evidence type="ECO:0000256" key="2">
    <source>
        <dbReference type="SAM" id="SignalP"/>
    </source>
</evidence>
<comment type="caution">
    <text evidence="3">The sequence shown here is derived from an EMBL/GenBank/DDBJ whole genome shotgun (WGS) entry which is preliminary data.</text>
</comment>
<dbReference type="Proteomes" id="UP001221217">
    <property type="component" value="Unassembled WGS sequence"/>
</dbReference>
<dbReference type="AlphaFoldDB" id="A0AAJ1MJZ8"/>
<feature type="compositionally biased region" description="Basic and acidic residues" evidence="1">
    <location>
        <begin position="128"/>
        <end position="139"/>
    </location>
</feature>
<accession>A0AAJ1MJZ8</accession>
<dbReference type="Pfam" id="PF13174">
    <property type="entry name" value="TPR_6"/>
    <property type="match status" value="2"/>
</dbReference>
<gene>
    <name evidence="3" type="ORF">PQJ61_14970</name>
</gene>